<dbReference type="Gene3D" id="3.10.129.10">
    <property type="entry name" value="Hotdog Thioesterase"/>
    <property type="match status" value="2"/>
</dbReference>
<dbReference type="GO" id="GO:0006637">
    <property type="term" value="P:acyl-CoA metabolic process"/>
    <property type="evidence" value="ECO:0007669"/>
    <property type="project" value="InterPro"/>
</dbReference>
<feature type="domain" description="Acyl-CoA thioesterase-like C-terminal" evidence="3">
    <location>
        <begin position="236"/>
        <end position="373"/>
    </location>
</feature>
<organism evidence="4 5">
    <name type="scientific">Fusarium oxysporum f. sp. radicis-cucumerinum</name>
    <dbReference type="NCBI Taxonomy" id="327505"/>
    <lineage>
        <taxon>Eukaryota</taxon>
        <taxon>Fungi</taxon>
        <taxon>Dikarya</taxon>
        <taxon>Ascomycota</taxon>
        <taxon>Pezizomycotina</taxon>
        <taxon>Sordariomycetes</taxon>
        <taxon>Hypocreomycetidae</taxon>
        <taxon>Hypocreales</taxon>
        <taxon>Nectriaceae</taxon>
        <taxon>Fusarium</taxon>
        <taxon>Fusarium oxysporum species complex</taxon>
    </lineage>
</organism>
<evidence type="ECO:0000313" key="5">
    <source>
        <dbReference type="Proteomes" id="UP000219602"/>
    </source>
</evidence>
<dbReference type="Proteomes" id="UP000219602">
    <property type="component" value="Chromosome 10"/>
</dbReference>
<dbReference type="STRING" id="327505.A0A2H3GL46"/>
<dbReference type="EMBL" id="MABQ02000008">
    <property type="protein sequence ID" value="PCD28658.1"/>
    <property type="molecule type" value="Genomic_DNA"/>
</dbReference>
<dbReference type="Pfam" id="PF13622">
    <property type="entry name" value="4HBT_3"/>
    <property type="match status" value="1"/>
</dbReference>
<name>A0A2H3GL46_FUSOX</name>
<sequence length="384" mass="42636">MSAYGPDDSGSREHQNSRSHIEDVVSLRSLKEDDCFTNRGRLNCPPWARGVYGGQIMAQALLAGYETVTAEFMVHSIHCHFLKAAQPQTSVVYRVERVRDTRSFATRMIRATQEDELVFYATASFAKNHTSQKSKSLLQHSVSFPPGQKLPSRPLVQSAAGQACPDQPCDCVRSTSRTNSSASPSNKRFCHWVKARGRIASSSLRSTKSKNEFSCSSQSLRNMLENTADVDNDDHDSNHHAHAAALLYMSDNYFLATTFRAHDASRFSNPTSDYSDSSTIGHRSTGTEGVIDALALEELEDNQGAPKDGGQVTMAASMDHTVYFHNLHQLRADNWMLVEMESPWADDERGLVISRTWSHDGTLLATCFQEGLVRLAQPSRSSRL</sequence>
<dbReference type="InterPro" id="IPR003703">
    <property type="entry name" value="Acyl_CoA_thio"/>
</dbReference>
<protein>
    <recommendedName>
        <fullName evidence="6">Acyl-coenzyme A thioesterase 8</fullName>
    </recommendedName>
</protein>
<reference evidence="4 5" key="1">
    <citation type="journal article" date="2016" name="Environ. Microbiol.">
        <title>Effector profiles distinguish formae speciales of Fusarium oxysporum.</title>
        <authorList>
            <person name="van Dam P."/>
            <person name="Fokkens L."/>
            <person name="Schmidt S.M."/>
            <person name="Linmans J.H."/>
            <person name="Kistler H.C."/>
            <person name="Ma L.J."/>
            <person name="Rep M."/>
        </authorList>
    </citation>
    <scope>NUCLEOTIDE SEQUENCE [LARGE SCALE GENOMIC DNA]</scope>
    <source>
        <strain evidence="4 5">Forc016</strain>
    </source>
</reference>
<dbReference type="InterPro" id="IPR049450">
    <property type="entry name" value="ACOT8-like_C"/>
</dbReference>
<gene>
    <name evidence="4" type="ORF">AU210_011216</name>
</gene>
<reference evidence="4 5" key="2">
    <citation type="journal article" date="2017" name="Sci. Rep.">
        <title>A mobile pathogenicity chromosome in Fusarium oxysporum for infection of multiple cucurbit species.</title>
        <authorList>
            <person name="van Dam P."/>
            <person name="Fokkens L."/>
            <person name="Ayukawa Y."/>
            <person name="van der Gragt M."/>
            <person name="Ter Horst A."/>
            <person name="Brankovics B."/>
            <person name="Houterman P.M."/>
            <person name="Arie T."/>
            <person name="Rep M."/>
        </authorList>
    </citation>
    <scope>NUCLEOTIDE SEQUENCE [LARGE SCALE GENOMIC DNA]</scope>
    <source>
        <strain evidence="4 5">Forc016</strain>
    </source>
</reference>
<dbReference type="GO" id="GO:0009062">
    <property type="term" value="P:fatty acid catabolic process"/>
    <property type="evidence" value="ECO:0007669"/>
    <property type="project" value="TreeGrafter"/>
</dbReference>
<dbReference type="CDD" id="cd03445">
    <property type="entry name" value="Thioesterase_II_repeat2"/>
    <property type="match status" value="1"/>
</dbReference>
<evidence type="ECO:0000259" key="2">
    <source>
        <dbReference type="Pfam" id="PF13622"/>
    </source>
</evidence>
<dbReference type="SUPFAM" id="SSF54637">
    <property type="entry name" value="Thioesterase/thiol ester dehydrase-isomerase"/>
    <property type="match status" value="2"/>
</dbReference>
<evidence type="ECO:0000259" key="3">
    <source>
        <dbReference type="Pfam" id="PF20789"/>
    </source>
</evidence>
<dbReference type="AlphaFoldDB" id="A0A2H3GL46"/>
<evidence type="ECO:0008006" key="6">
    <source>
        <dbReference type="Google" id="ProtNLM"/>
    </source>
</evidence>
<proteinExistence type="predicted"/>
<dbReference type="PANTHER" id="PTHR11066:SF34">
    <property type="entry name" value="ACYL-COENZYME A THIOESTERASE 8"/>
    <property type="match status" value="1"/>
</dbReference>
<dbReference type="PANTHER" id="PTHR11066">
    <property type="entry name" value="ACYL-COA THIOESTERASE"/>
    <property type="match status" value="1"/>
</dbReference>
<evidence type="ECO:0000313" key="4">
    <source>
        <dbReference type="EMBL" id="PCD28658.1"/>
    </source>
</evidence>
<feature type="region of interest" description="Disordered" evidence="1">
    <location>
        <begin position="1"/>
        <end position="20"/>
    </location>
</feature>
<comment type="caution">
    <text evidence="4">The sequence shown here is derived from an EMBL/GenBank/DDBJ whole genome shotgun (WGS) entry which is preliminary data.</text>
</comment>
<dbReference type="InterPro" id="IPR049449">
    <property type="entry name" value="TesB_ACOT8-like_N"/>
</dbReference>
<dbReference type="GO" id="GO:0047617">
    <property type="term" value="F:fatty acyl-CoA hydrolase activity"/>
    <property type="evidence" value="ECO:0007669"/>
    <property type="project" value="InterPro"/>
</dbReference>
<dbReference type="GO" id="GO:0005782">
    <property type="term" value="C:peroxisomal matrix"/>
    <property type="evidence" value="ECO:0007669"/>
    <property type="project" value="UniProtKB-SubCell"/>
</dbReference>
<dbReference type="Pfam" id="PF20789">
    <property type="entry name" value="4HBT_3C"/>
    <property type="match status" value="1"/>
</dbReference>
<accession>A0A2H3GL46</accession>
<dbReference type="InterPro" id="IPR029069">
    <property type="entry name" value="HotDog_dom_sf"/>
</dbReference>
<feature type="domain" description="Acyl-CoA thioesterase-like N-terminal HotDog" evidence="2">
    <location>
        <begin position="45"/>
        <end position="126"/>
    </location>
</feature>
<evidence type="ECO:0000256" key="1">
    <source>
        <dbReference type="SAM" id="MobiDB-lite"/>
    </source>
</evidence>
<dbReference type="CDD" id="cd03444">
    <property type="entry name" value="Thioesterase_II_repeat1"/>
    <property type="match status" value="1"/>
</dbReference>
<feature type="compositionally biased region" description="Basic and acidic residues" evidence="1">
    <location>
        <begin position="9"/>
        <end position="20"/>
    </location>
</feature>